<dbReference type="AlphaFoldDB" id="A0AAV6TGY6"/>
<keyword evidence="2" id="KW-1185">Reference proteome</keyword>
<sequence length="256" mass="29741">MEKTLSFADTARTLKKQIFTMQLIQHLPQNCVYLGKDLILVVSLNDCKVDVHLCQFVRNASGELVPSENEIILSPFLWVSLCNSMNNPSFIDLPTTFESFSLVENELFLATIENRYVSMQRCGMQNNYERYFIPGTLTMEDHQWRRLKYTSKLISDILTEYLIKHELKSWILKEAENHPYQTVINKSGAEKALKTSLCGLMKTHLDRTMNTDFYSALTKVDLKQIAYEFVQGNKPLLRFIGEELFDVTDFVRQLFP</sequence>
<gene>
    <name evidence="1" type="ORF">JTE90_022087</name>
</gene>
<accession>A0AAV6TGY6</accession>
<evidence type="ECO:0000313" key="2">
    <source>
        <dbReference type="Proteomes" id="UP000827092"/>
    </source>
</evidence>
<dbReference type="EMBL" id="JAFNEN010004437">
    <property type="protein sequence ID" value="KAG8171094.1"/>
    <property type="molecule type" value="Genomic_DNA"/>
</dbReference>
<protein>
    <submittedName>
        <fullName evidence="1">Uncharacterized protein</fullName>
    </submittedName>
</protein>
<proteinExistence type="predicted"/>
<name>A0AAV6TGY6_9ARAC</name>
<organism evidence="1 2">
    <name type="scientific">Oedothorax gibbosus</name>
    <dbReference type="NCBI Taxonomy" id="931172"/>
    <lineage>
        <taxon>Eukaryota</taxon>
        <taxon>Metazoa</taxon>
        <taxon>Ecdysozoa</taxon>
        <taxon>Arthropoda</taxon>
        <taxon>Chelicerata</taxon>
        <taxon>Arachnida</taxon>
        <taxon>Araneae</taxon>
        <taxon>Araneomorphae</taxon>
        <taxon>Entelegynae</taxon>
        <taxon>Araneoidea</taxon>
        <taxon>Linyphiidae</taxon>
        <taxon>Erigoninae</taxon>
        <taxon>Oedothorax</taxon>
    </lineage>
</organism>
<reference evidence="1 2" key="1">
    <citation type="journal article" date="2022" name="Nat. Ecol. Evol.">
        <title>A masculinizing supergene underlies an exaggerated male reproductive morph in a spider.</title>
        <authorList>
            <person name="Hendrickx F."/>
            <person name="De Corte Z."/>
            <person name="Sonet G."/>
            <person name="Van Belleghem S.M."/>
            <person name="Kostlbacher S."/>
            <person name="Vangestel C."/>
        </authorList>
    </citation>
    <scope>NUCLEOTIDE SEQUENCE [LARGE SCALE GENOMIC DNA]</scope>
    <source>
        <strain evidence="1">W744_W776</strain>
    </source>
</reference>
<dbReference type="Proteomes" id="UP000827092">
    <property type="component" value="Unassembled WGS sequence"/>
</dbReference>
<comment type="caution">
    <text evidence="1">The sequence shown here is derived from an EMBL/GenBank/DDBJ whole genome shotgun (WGS) entry which is preliminary data.</text>
</comment>
<evidence type="ECO:0000313" key="1">
    <source>
        <dbReference type="EMBL" id="KAG8171094.1"/>
    </source>
</evidence>